<dbReference type="InterPro" id="IPR041588">
    <property type="entry name" value="Integrase_H2C2"/>
</dbReference>
<dbReference type="PROSITE" id="PS50994">
    <property type="entry name" value="INTEGRASE"/>
    <property type="match status" value="1"/>
</dbReference>
<sequence>MTWRRGVVVAWFCWKPQVPPTNTTSSREAWQLAACVNDELERSRESGMSGRGNGSNSLNANTSTSTGATSRSKNASGNKTDIGWKHGIDVLGNDGILNQFRCRGRPAHCCLVEEERDGKPWYFDIKRYVESKEYPLETSDNDKRTLRRLAAGFFVSGSILYKRNHDMVLLRCVNAKEAENMLGQVHEGSFSTHANGHTMASKILRAGYYWLTIESDCYLHVRKCHKCQMFADNVNAPPLPLNVLAAPWPFSMWGIDVIGAIEPKAANGHRFILVVIDYFTKWVEAT</sequence>
<dbReference type="InterPro" id="IPR001584">
    <property type="entry name" value="Integrase_cat-core"/>
</dbReference>
<accession>A0A445HAF3</accession>
<dbReference type="PANTHER" id="PTHR48475">
    <property type="entry name" value="RIBONUCLEASE H"/>
    <property type="match status" value="1"/>
</dbReference>
<dbReference type="GO" id="GO:0015074">
    <property type="term" value="P:DNA integration"/>
    <property type="evidence" value="ECO:0007669"/>
    <property type="project" value="InterPro"/>
</dbReference>
<dbReference type="EMBL" id="QZWG01000013">
    <property type="protein sequence ID" value="RZB70588.1"/>
    <property type="molecule type" value="Genomic_DNA"/>
</dbReference>
<dbReference type="Gene3D" id="1.10.340.70">
    <property type="match status" value="1"/>
</dbReference>
<dbReference type="SUPFAM" id="SSF53098">
    <property type="entry name" value="Ribonuclease H-like"/>
    <property type="match status" value="1"/>
</dbReference>
<keyword evidence="4" id="KW-1185">Reference proteome</keyword>
<dbReference type="InterPro" id="IPR012337">
    <property type="entry name" value="RNaseH-like_sf"/>
</dbReference>
<dbReference type="InterPro" id="IPR036397">
    <property type="entry name" value="RNaseH_sf"/>
</dbReference>
<dbReference type="AlphaFoldDB" id="A0A445HAF3"/>
<dbReference type="Gene3D" id="3.30.420.10">
    <property type="entry name" value="Ribonuclease H-like superfamily/Ribonuclease H"/>
    <property type="match status" value="1"/>
</dbReference>
<proteinExistence type="predicted"/>
<name>A0A445HAF3_GLYSO</name>
<reference evidence="3 4" key="1">
    <citation type="submission" date="2018-09" db="EMBL/GenBank/DDBJ databases">
        <title>A high-quality reference genome of wild soybean provides a powerful tool to mine soybean genomes.</title>
        <authorList>
            <person name="Xie M."/>
            <person name="Chung C.Y.L."/>
            <person name="Li M.-W."/>
            <person name="Wong F.-L."/>
            <person name="Chan T.-F."/>
            <person name="Lam H.-M."/>
        </authorList>
    </citation>
    <scope>NUCLEOTIDE SEQUENCE [LARGE SCALE GENOMIC DNA]</scope>
    <source>
        <strain evidence="4">cv. W05</strain>
        <tissue evidence="3">Hypocotyl of etiolated seedlings</tissue>
    </source>
</reference>
<evidence type="ECO:0000313" key="4">
    <source>
        <dbReference type="Proteomes" id="UP000289340"/>
    </source>
</evidence>
<evidence type="ECO:0000259" key="2">
    <source>
        <dbReference type="PROSITE" id="PS50994"/>
    </source>
</evidence>
<gene>
    <name evidence="3" type="ORF">D0Y65_035528</name>
</gene>
<comment type="caution">
    <text evidence="3">The sequence shown here is derived from an EMBL/GenBank/DDBJ whole genome shotgun (WGS) entry which is preliminary data.</text>
</comment>
<dbReference type="GO" id="GO:0003676">
    <property type="term" value="F:nucleic acid binding"/>
    <property type="evidence" value="ECO:0007669"/>
    <property type="project" value="InterPro"/>
</dbReference>
<dbReference type="Proteomes" id="UP000289340">
    <property type="component" value="Chromosome 13"/>
</dbReference>
<evidence type="ECO:0000313" key="3">
    <source>
        <dbReference type="EMBL" id="RZB70588.1"/>
    </source>
</evidence>
<protein>
    <recommendedName>
        <fullName evidence="2">Integrase catalytic domain-containing protein</fullName>
    </recommendedName>
</protein>
<organism evidence="3 4">
    <name type="scientific">Glycine soja</name>
    <name type="common">Wild soybean</name>
    <dbReference type="NCBI Taxonomy" id="3848"/>
    <lineage>
        <taxon>Eukaryota</taxon>
        <taxon>Viridiplantae</taxon>
        <taxon>Streptophyta</taxon>
        <taxon>Embryophyta</taxon>
        <taxon>Tracheophyta</taxon>
        <taxon>Spermatophyta</taxon>
        <taxon>Magnoliopsida</taxon>
        <taxon>eudicotyledons</taxon>
        <taxon>Gunneridae</taxon>
        <taxon>Pentapetalae</taxon>
        <taxon>rosids</taxon>
        <taxon>fabids</taxon>
        <taxon>Fabales</taxon>
        <taxon>Fabaceae</taxon>
        <taxon>Papilionoideae</taxon>
        <taxon>50 kb inversion clade</taxon>
        <taxon>NPAAA clade</taxon>
        <taxon>indigoferoid/millettioid clade</taxon>
        <taxon>Phaseoleae</taxon>
        <taxon>Glycine</taxon>
        <taxon>Glycine subgen. Soja</taxon>
    </lineage>
</organism>
<feature type="domain" description="Integrase catalytic" evidence="2">
    <location>
        <begin position="243"/>
        <end position="286"/>
    </location>
</feature>
<feature type="compositionally biased region" description="Low complexity" evidence="1">
    <location>
        <begin position="54"/>
        <end position="70"/>
    </location>
</feature>
<feature type="region of interest" description="Disordered" evidence="1">
    <location>
        <begin position="43"/>
        <end position="78"/>
    </location>
</feature>
<dbReference type="Pfam" id="PF17921">
    <property type="entry name" value="Integrase_H2C2"/>
    <property type="match status" value="1"/>
</dbReference>
<evidence type="ECO:0000256" key="1">
    <source>
        <dbReference type="SAM" id="MobiDB-lite"/>
    </source>
</evidence>
<dbReference type="PANTHER" id="PTHR48475:SF1">
    <property type="entry name" value="RNASE H TYPE-1 DOMAIN-CONTAINING PROTEIN"/>
    <property type="match status" value="1"/>
</dbReference>